<dbReference type="AlphaFoldDB" id="A0A0B7J4E5"/>
<name>A0A0B7J4E5_9RICK</name>
<dbReference type="STRING" id="109232.RMONA_00305"/>
<proteinExistence type="predicted"/>
<protein>
    <submittedName>
        <fullName evidence="1">Transposase</fullName>
    </submittedName>
</protein>
<organism evidence="2 3">
    <name type="scientific">Rickettsia monacensis</name>
    <dbReference type="NCBI Taxonomy" id="109232"/>
    <lineage>
        <taxon>Bacteria</taxon>
        <taxon>Pseudomonadati</taxon>
        <taxon>Pseudomonadota</taxon>
        <taxon>Alphaproteobacteria</taxon>
        <taxon>Rickettsiales</taxon>
        <taxon>Rickettsiaceae</taxon>
        <taxon>Rickettsieae</taxon>
        <taxon>Rickettsia</taxon>
        <taxon>spotted fever group</taxon>
    </lineage>
</organism>
<dbReference type="KEGG" id="rmc:RMONA_03990"/>
<reference evidence="3" key="2">
    <citation type="submission" date="2015-01" db="EMBL/GenBank/DDBJ databases">
        <authorList>
            <person name="Felsheim R."/>
        </authorList>
    </citation>
    <scope>NUCLEOTIDE SEQUENCE [LARGE SCALE GENOMIC DNA]</scope>
    <source>
        <strain evidence="3">IrR/Munich</strain>
    </source>
</reference>
<evidence type="ECO:0000313" key="2">
    <source>
        <dbReference type="EMBL" id="CEO17184.1"/>
    </source>
</evidence>
<sequence>MTTYQEKIIKPRIGLLKLAEQLGNVSQACKVMGYSRDTFYRYKELHDQGGEGEALYEMTRRKACIKNRVPANIEDAVVNIAVEFPAFGQERAANELRKSGIIISGGGVRSVWLRHDLESFKKRLKALETKVANDGIVLSDNQLAVLEKVKNQREASGEIETMHPGYLGSQDTYYVGNIKGIGRIYQQTFVDTY</sequence>
<keyword evidence="3" id="KW-1185">Reference proteome</keyword>
<dbReference type="Pfam" id="PF13551">
    <property type="entry name" value="HTH_29"/>
    <property type="match status" value="1"/>
</dbReference>
<evidence type="ECO:0000313" key="3">
    <source>
        <dbReference type="Proteomes" id="UP000018149"/>
    </source>
</evidence>
<dbReference type="Proteomes" id="UP000018149">
    <property type="component" value="Chromosome I"/>
</dbReference>
<accession>A0A0B7J4E5</accession>
<reference evidence="2 3" key="1">
    <citation type="submission" date="2015-01" db="EMBL/GenBank/DDBJ databases">
        <title>Draft genome sequence of Rickettsia monacensis strain IrR/Munich.</title>
        <authorList>
            <person name="Felsheim R.F."/>
            <person name="Johnson S.L."/>
            <person name="Kurtti T.J."/>
            <person name="Munderloh U.G."/>
        </authorList>
    </citation>
    <scope>NUCLEOTIDE SEQUENCE [LARGE SCALE GENOMIC DNA]</scope>
    <source>
        <strain evidence="2 3">IrR/Munich</strain>
    </source>
</reference>
<dbReference type="EMBL" id="LN794217">
    <property type="protein sequence ID" value="CEO16489.1"/>
    <property type="molecule type" value="Genomic_DNA"/>
</dbReference>
<dbReference type="HOGENOM" id="CLU_067821_0_0_5"/>
<dbReference type="EMBL" id="LN794217">
    <property type="protein sequence ID" value="CEO17184.1"/>
    <property type="molecule type" value="Genomic_DNA"/>
</dbReference>
<evidence type="ECO:0000313" key="1">
    <source>
        <dbReference type="EMBL" id="CEO16489.1"/>
    </source>
</evidence>
<gene>
    <name evidence="1" type="ORF">RMONA_00305</name>
    <name evidence="2" type="ORF">RMONA_03990</name>
</gene>
<dbReference type="KEGG" id="rmc:RMONA_00305"/>